<dbReference type="GO" id="GO:0005737">
    <property type="term" value="C:cytoplasm"/>
    <property type="evidence" value="ECO:0007669"/>
    <property type="project" value="InterPro"/>
</dbReference>
<dbReference type="NCBIfam" id="TIGR01484">
    <property type="entry name" value="HAD-SF-IIB"/>
    <property type="match status" value="1"/>
</dbReference>
<dbReference type="Proteomes" id="UP000244441">
    <property type="component" value="Chromosome"/>
</dbReference>
<dbReference type="InterPro" id="IPR023214">
    <property type="entry name" value="HAD_sf"/>
</dbReference>
<dbReference type="KEGG" id="cate:C2869_10840"/>
<accession>A0A2S0VRR4</accession>
<evidence type="ECO:0000256" key="2">
    <source>
        <dbReference type="ARBA" id="ARBA00022801"/>
    </source>
</evidence>
<keyword evidence="2" id="KW-0378">Hydrolase</keyword>
<sequence>MIKQPTCMDTKIQSELFAQKFTQFLRKAHYPESLSKQLHTVYYPLASYCNQLHQNKPIVIGVNGTQGSGKSTLCHLLTWLLAHAFYKKSVVVSIDDLYLTKNERQQLAETVHPLLATRGVPGTHDVELGVSLISQLKQAKYPADFSLQLPIFDKAVDDRASESEWQTITEQPDIIFLEGWCVNSQAVEADLLDKPVNPLEKEQDPHAIWRGWVNRQLRCVYPALFDLIDVNIMLKAPSFDQVVNWRIKQEHRLKAIKGLDAGMSDAQVATFIQHYQRITEDNLARLPALSDAVLELDAQQKVTHIELPHKQNDKFTHWLMFSDLDGSFLDHHDYNYQAAMPAYNELQRLNIPVIFNTSKTFAEVQAFNIELENNAPFVIENGSLVCVPKEFKIPEHLKKDVQINLYDDYQMVNLGESVEAITQLLQKLKRKYHFKFTGFSELTAEEVAQATDLPLYKAKMAKQRFASEPLTWQDSEEKLQRFKHEISDAGFTLLKGGRFYHVLGQVNKASGIQWLQKVYQAKNPYVVWNTFSAGDSPNDFAMLSETDIAICIRDANGEHLELTSSNLQINPLSQGSTGWFEGVTQAINIILS</sequence>
<dbReference type="Gene3D" id="3.40.50.1000">
    <property type="entry name" value="HAD superfamily/HAD-like"/>
    <property type="match status" value="1"/>
</dbReference>
<evidence type="ECO:0000313" key="5">
    <source>
        <dbReference type="Proteomes" id="UP000244441"/>
    </source>
</evidence>
<dbReference type="OrthoDB" id="455474at2"/>
<dbReference type="InterPro" id="IPR006381">
    <property type="entry name" value="HAD-SF-IIB-MPGP"/>
</dbReference>
<dbReference type="SUPFAM" id="SSF52540">
    <property type="entry name" value="P-loop containing nucleoside triphosphate hydrolases"/>
    <property type="match status" value="1"/>
</dbReference>
<dbReference type="NCBIfam" id="TIGR01486">
    <property type="entry name" value="HAD-SF-IIB-MPGP"/>
    <property type="match status" value="1"/>
</dbReference>
<dbReference type="InterPro" id="IPR027417">
    <property type="entry name" value="P-loop_NTPase"/>
</dbReference>
<dbReference type="RefSeq" id="WP_108602955.1">
    <property type="nucleotide sequence ID" value="NZ_CP026604.1"/>
</dbReference>
<dbReference type="EMBL" id="CP026604">
    <property type="protein sequence ID" value="AWB66899.1"/>
    <property type="molecule type" value="Genomic_DNA"/>
</dbReference>
<organism evidence="4 5">
    <name type="scientific">Saccharobesus litoralis</name>
    <dbReference type="NCBI Taxonomy" id="2172099"/>
    <lineage>
        <taxon>Bacteria</taxon>
        <taxon>Pseudomonadati</taxon>
        <taxon>Pseudomonadota</taxon>
        <taxon>Gammaproteobacteria</taxon>
        <taxon>Alteromonadales</taxon>
        <taxon>Alteromonadaceae</taxon>
        <taxon>Saccharobesus</taxon>
    </lineage>
</organism>
<dbReference type="InterPro" id="IPR006379">
    <property type="entry name" value="HAD-SF_hydro_IIB"/>
</dbReference>
<protein>
    <submittedName>
        <fullName evidence="4">Haloacid dehalogenase</fullName>
    </submittedName>
</protein>
<keyword evidence="1" id="KW-0479">Metal-binding</keyword>
<evidence type="ECO:0000256" key="1">
    <source>
        <dbReference type="ARBA" id="ARBA00022723"/>
    </source>
</evidence>
<dbReference type="Gene3D" id="3.30.980.20">
    <property type="entry name" value="Putative mannosyl-3-phosphoglycerate phosphatase, domain 2"/>
    <property type="match status" value="1"/>
</dbReference>
<dbReference type="InterPro" id="IPR036412">
    <property type="entry name" value="HAD-like_sf"/>
</dbReference>
<keyword evidence="5" id="KW-1185">Reference proteome</keyword>
<proteinExistence type="predicted"/>
<evidence type="ECO:0000313" key="4">
    <source>
        <dbReference type="EMBL" id="AWB66899.1"/>
    </source>
</evidence>
<dbReference type="SFLD" id="SFLDG01140">
    <property type="entry name" value="C2.B:_Phosphomannomutase_and_P"/>
    <property type="match status" value="1"/>
</dbReference>
<dbReference type="GO" id="GO:0051479">
    <property type="term" value="P:mannosylglycerate biosynthetic process"/>
    <property type="evidence" value="ECO:0007669"/>
    <property type="project" value="InterPro"/>
</dbReference>
<dbReference type="PANTHER" id="PTHR10285">
    <property type="entry name" value="URIDINE KINASE"/>
    <property type="match status" value="1"/>
</dbReference>
<keyword evidence="3" id="KW-0460">Magnesium</keyword>
<name>A0A2S0VRR4_9ALTE</name>
<gene>
    <name evidence="4" type="ORF">C2869_10840</name>
</gene>
<dbReference type="AlphaFoldDB" id="A0A2S0VRR4"/>
<reference evidence="4 5" key="1">
    <citation type="submission" date="2018-01" db="EMBL/GenBank/DDBJ databases">
        <title>Genome sequence of a Cantenovulum-like bacteria.</title>
        <authorList>
            <person name="Tan W.R."/>
            <person name="Lau N.-S."/>
            <person name="Go F."/>
            <person name="Amirul A.-A.A."/>
        </authorList>
    </citation>
    <scope>NUCLEOTIDE SEQUENCE [LARGE SCALE GENOMIC DNA]</scope>
    <source>
        <strain evidence="4 5">CCB-QB4</strain>
    </source>
</reference>
<dbReference type="SUPFAM" id="SSF56784">
    <property type="entry name" value="HAD-like"/>
    <property type="match status" value="1"/>
</dbReference>
<dbReference type="GO" id="GO:0050531">
    <property type="term" value="F:mannosyl-3-phosphoglycerate phosphatase activity"/>
    <property type="evidence" value="ECO:0007669"/>
    <property type="project" value="InterPro"/>
</dbReference>
<dbReference type="GO" id="GO:0000287">
    <property type="term" value="F:magnesium ion binding"/>
    <property type="evidence" value="ECO:0007669"/>
    <property type="project" value="UniProtKB-ARBA"/>
</dbReference>
<dbReference type="SFLD" id="SFLDG01142">
    <property type="entry name" value="C2.B.2:_Mannosyl-3-phosphoglyc"/>
    <property type="match status" value="1"/>
</dbReference>
<dbReference type="Pfam" id="PF08282">
    <property type="entry name" value="Hydrolase_3"/>
    <property type="match status" value="1"/>
</dbReference>
<dbReference type="Gene3D" id="3.40.50.300">
    <property type="entry name" value="P-loop containing nucleotide triphosphate hydrolases"/>
    <property type="match status" value="1"/>
</dbReference>
<evidence type="ECO:0000256" key="3">
    <source>
        <dbReference type="ARBA" id="ARBA00022842"/>
    </source>
</evidence>
<dbReference type="SFLD" id="SFLDS00003">
    <property type="entry name" value="Haloacid_Dehalogenase"/>
    <property type="match status" value="1"/>
</dbReference>